<dbReference type="InterPro" id="IPR040676">
    <property type="entry name" value="DUF5641"/>
</dbReference>
<protein>
    <recommendedName>
        <fullName evidence="2">DUF5641 domain-containing protein</fullName>
    </recommendedName>
</protein>
<dbReference type="EMBL" id="WIXE01022738">
    <property type="protein sequence ID" value="KAK5967201.1"/>
    <property type="molecule type" value="Genomic_DNA"/>
</dbReference>
<evidence type="ECO:0000256" key="1">
    <source>
        <dbReference type="SAM" id="MobiDB-lite"/>
    </source>
</evidence>
<feature type="domain" description="DUF5641" evidence="2">
    <location>
        <begin position="41"/>
        <end position="97"/>
    </location>
</feature>
<dbReference type="Pfam" id="PF18701">
    <property type="entry name" value="DUF5641"/>
    <property type="match status" value="1"/>
</dbReference>
<proteinExistence type="predicted"/>
<comment type="caution">
    <text evidence="3">The sequence shown here is derived from an EMBL/GenBank/DDBJ whole genome shotgun (WGS) entry which is preliminary data.</text>
</comment>
<evidence type="ECO:0000313" key="3">
    <source>
        <dbReference type="EMBL" id="KAK5967201.1"/>
    </source>
</evidence>
<gene>
    <name evidence="3" type="ORF">GCK32_000214</name>
</gene>
<reference evidence="3 4" key="1">
    <citation type="submission" date="2019-10" db="EMBL/GenBank/DDBJ databases">
        <title>Assembly and Annotation for the nematode Trichostrongylus colubriformis.</title>
        <authorList>
            <person name="Martin J."/>
        </authorList>
    </citation>
    <scope>NUCLEOTIDE SEQUENCE [LARGE SCALE GENOMIC DNA]</scope>
    <source>
        <strain evidence="3">G859</strain>
        <tissue evidence="3">Whole worm</tissue>
    </source>
</reference>
<keyword evidence="4" id="KW-1185">Reference proteome</keyword>
<evidence type="ECO:0000259" key="2">
    <source>
        <dbReference type="Pfam" id="PF18701"/>
    </source>
</evidence>
<name>A0AAN8IBT8_TRICO</name>
<organism evidence="3 4">
    <name type="scientific">Trichostrongylus colubriformis</name>
    <name type="common">Black scour worm</name>
    <dbReference type="NCBI Taxonomy" id="6319"/>
    <lineage>
        <taxon>Eukaryota</taxon>
        <taxon>Metazoa</taxon>
        <taxon>Ecdysozoa</taxon>
        <taxon>Nematoda</taxon>
        <taxon>Chromadorea</taxon>
        <taxon>Rhabditida</taxon>
        <taxon>Rhabditina</taxon>
        <taxon>Rhabditomorpha</taxon>
        <taxon>Strongyloidea</taxon>
        <taxon>Trichostrongylidae</taxon>
        <taxon>Trichostrongylus</taxon>
    </lineage>
</organism>
<accession>A0AAN8IBT8</accession>
<evidence type="ECO:0000313" key="4">
    <source>
        <dbReference type="Proteomes" id="UP001331761"/>
    </source>
</evidence>
<feature type="region of interest" description="Disordered" evidence="1">
    <location>
        <begin position="95"/>
        <end position="115"/>
    </location>
</feature>
<dbReference type="AlphaFoldDB" id="A0AAN8IBT8"/>
<dbReference type="Proteomes" id="UP001331761">
    <property type="component" value="Unassembled WGS sequence"/>
</dbReference>
<sequence length="115" mass="13404">MVITYPLEYAGQDKDDPDYLPPEEIVRLQTRRQAEQALRSSHAFTEKFWQIWSREYLSALRETHQLNLKSKKGTNTLPSVDTVVLISDPILPRNSWKDESPISGSRTKELYAKRK</sequence>